<dbReference type="PANTHER" id="PTHR21152">
    <property type="entry name" value="AMINOTRANSFERASE CLASS V"/>
    <property type="match status" value="1"/>
</dbReference>
<dbReference type="GO" id="GO:0008483">
    <property type="term" value="F:transaminase activity"/>
    <property type="evidence" value="ECO:0007669"/>
    <property type="project" value="UniProtKB-KW"/>
</dbReference>
<evidence type="ECO:0000256" key="1">
    <source>
        <dbReference type="ARBA" id="ARBA00001933"/>
    </source>
</evidence>
<dbReference type="RefSeq" id="WP_408977851.1">
    <property type="nucleotide sequence ID" value="NZ_JBJUVG010000011.1"/>
</dbReference>
<dbReference type="InterPro" id="IPR020578">
    <property type="entry name" value="Aminotrans_V_PyrdxlP_BS"/>
</dbReference>
<dbReference type="PANTHER" id="PTHR21152:SF24">
    <property type="entry name" value="ALANINE--GLYOXYLATE AMINOTRANSFERASE 1"/>
    <property type="match status" value="1"/>
</dbReference>
<dbReference type="SUPFAM" id="SSF53383">
    <property type="entry name" value="PLP-dependent transferases"/>
    <property type="match status" value="1"/>
</dbReference>
<dbReference type="InterPro" id="IPR015424">
    <property type="entry name" value="PyrdxlP-dep_Trfase"/>
</dbReference>
<evidence type="ECO:0000256" key="6">
    <source>
        <dbReference type="RuleBase" id="RU004075"/>
    </source>
</evidence>
<organism evidence="9 10">
    <name type="scientific">Peptococcus simiae</name>
    <dbReference type="NCBI Taxonomy" id="1643805"/>
    <lineage>
        <taxon>Bacteria</taxon>
        <taxon>Bacillati</taxon>
        <taxon>Bacillota</taxon>
        <taxon>Clostridia</taxon>
        <taxon>Eubacteriales</taxon>
        <taxon>Peptococcaceae</taxon>
        <taxon>Peptococcus</taxon>
    </lineage>
</organism>
<dbReference type="Gene3D" id="3.40.640.10">
    <property type="entry name" value="Type I PLP-dependent aspartate aminotransferase-like (Major domain)"/>
    <property type="match status" value="1"/>
</dbReference>
<evidence type="ECO:0000259" key="8">
    <source>
        <dbReference type="Pfam" id="PF00266"/>
    </source>
</evidence>
<dbReference type="InterPro" id="IPR015421">
    <property type="entry name" value="PyrdxlP-dep_Trfase_major"/>
</dbReference>
<dbReference type="InterPro" id="IPR024169">
    <property type="entry name" value="SP_NH2Trfase/AEP_transaminase"/>
</dbReference>
<keyword evidence="10" id="KW-1185">Reference proteome</keyword>
<evidence type="ECO:0000313" key="10">
    <source>
        <dbReference type="Proteomes" id="UP001631949"/>
    </source>
</evidence>
<feature type="domain" description="Aminotransferase class V" evidence="8">
    <location>
        <begin position="44"/>
        <end position="211"/>
    </location>
</feature>
<evidence type="ECO:0000256" key="2">
    <source>
        <dbReference type="ARBA" id="ARBA00009236"/>
    </source>
</evidence>
<comment type="cofactor">
    <cofactor evidence="1 7">
        <name>pyridoxal 5'-phosphate</name>
        <dbReference type="ChEBI" id="CHEBI:597326"/>
    </cofactor>
</comment>
<proteinExistence type="inferred from homology"/>
<keyword evidence="5" id="KW-0663">Pyridoxal phosphate</keyword>
<comment type="similarity">
    <text evidence="2 6">Belongs to the class-V pyridoxal-phosphate-dependent aminotransferase family.</text>
</comment>
<keyword evidence="4" id="KW-0808">Transferase</keyword>
<evidence type="ECO:0000256" key="7">
    <source>
        <dbReference type="RuleBase" id="RU004504"/>
    </source>
</evidence>
<dbReference type="PROSITE" id="PS00595">
    <property type="entry name" value="AA_TRANSFER_CLASS_5"/>
    <property type="match status" value="1"/>
</dbReference>
<protein>
    <submittedName>
        <fullName evidence="9">Pyridoxal-phosphate-dependent aminotransferase family protein</fullName>
    </submittedName>
</protein>
<dbReference type="InterPro" id="IPR000192">
    <property type="entry name" value="Aminotrans_V_dom"/>
</dbReference>
<sequence length="380" mass="41432">MARRILCAGPTAIAPAVLDRMTQASTNPDLDPAYLSFHQQVIKKYQRLLNTEATTFMMLGEAMVALEGAVVSLVEPGDRVLVLSNGVYGQGFADYVRFVGGEPVVFSQDHRHGLDLDRLAAFLAEDHDFALATMVHCETPTGVTNDLAGLAGLLNRYGILSIVDSVSGIGGEKVDFDAFGLDCILCGSQKVLSAPTGLALVTLSKRAEAKIADRQKEVPSFYLNFKNYYAYDDPAFAFPYTMSEHLTAALDEALDRLLAQDYLSLHARYARLTRETVRASGLSLYALDHFASTVTAVCLPEGLSASQLLDAMRAKDILISKGVGPMADRLFRIGHMGNNISEDNFRALFAALDQSFTDLGYPLDQSLEETFTAFLADDRF</sequence>
<dbReference type="Proteomes" id="UP001631949">
    <property type="component" value="Unassembled WGS sequence"/>
</dbReference>
<evidence type="ECO:0000256" key="5">
    <source>
        <dbReference type="ARBA" id="ARBA00022898"/>
    </source>
</evidence>
<dbReference type="EMBL" id="JBJUVG010000011">
    <property type="protein sequence ID" value="MFM9414238.1"/>
    <property type="molecule type" value="Genomic_DNA"/>
</dbReference>
<comment type="caution">
    <text evidence="9">The sequence shown here is derived from an EMBL/GenBank/DDBJ whole genome shotgun (WGS) entry which is preliminary data.</text>
</comment>
<keyword evidence="3 9" id="KW-0032">Aminotransferase</keyword>
<gene>
    <name evidence="9" type="ORF">ACKQTC_07635</name>
</gene>
<evidence type="ECO:0000256" key="4">
    <source>
        <dbReference type="ARBA" id="ARBA00022679"/>
    </source>
</evidence>
<evidence type="ECO:0000313" key="9">
    <source>
        <dbReference type="EMBL" id="MFM9414238.1"/>
    </source>
</evidence>
<name>A0ABW9H0A2_9FIRM</name>
<dbReference type="InterPro" id="IPR015422">
    <property type="entry name" value="PyrdxlP-dep_Trfase_small"/>
</dbReference>
<reference evidence="9 10" key="1">
    <citation type="journal article" date="2016" name="Int. J. Syst. Evol. Microbiol.">
        <title>Peptococcus simiae sp. nov., isolated from rhesus macaque faeces and emended description of the genus Peptococcus.</title>
        <authorList>
            <person name="Shkoporov A.N."/>
            <person name="Efimov B.A."/>
            <person name="Kondova I."/>
            <person name="Ouwerling B."/>
            <person name="Chaplin A.V."/>
            <person name="Shcherbakova V.A."/>
            <person name="Langermans J.A.M."/>
        </authorList>
    </citation>
    <scope>NUCLEOTIDE SEQUENCE [LARGE SCALE GENOMIC DNA]</scope>
    <source>
        <strain evidence="9 10">M108</strain>
    </source>
</reference>
<dbReference type="Pfam" id="PF00266">
    <property type="entry name" value="Aminotran_5"/>
    <property type="match status" value="1"/>
</dbReference>
<dbReference type="PIRSF" id="PIRSF000524">
    <property type="entry name" value="SPT"/>
    <property type="match status" value="1"/>
</dbReference>
<evidence type="ECO:0000256" key="3">
    <source>
        <dbReference type="ARBA" id="ARBA00022576"/>
    </source>
</evidence>
<accession>A0ABW9H0A2</accession>
<dbReference type="Gene3D" id="3.90.1150.10">
    <property type="entry name" value="Aspartate Aminotransferase, domain 1"/>
    <property type="match status" value="1"/>
</dbReference>